<dbReference type="InterPro" id="IPR008332">
    <property type="entry name" value="MethylG_MeTrfase_N"/>
</dbReference>
<dbReference type="InterPro" id="IPR014048">
    <property type="entry name" value="MethylDNA_cys_MeTrfase_DNA-bd"/>
</dbReference>
<accession>A0A645DIT5</accession>
<evidence type="ECO:0000256" key="1">
    <source>
        <dbReference type="ARBA" id="ARBA00001286"/>
    </source>
</evidence>
<sequence>MKNSYYYRTAIGLIGISENETGITDVFFMNQPDPLLLQKESPLIKRTISQLREYLNGTRQVFDLPLAPQGTPFQQSVWKELLKIPYGSTRSYQDVAKAIGKPQACRAVGMANNRNPLVIIIPCHRVIGAGGKLVGYGGGLAIKAKLLELEKTKQALHSES</sequence>
<dbReference type="InterPro" id="IPR023546">
    <property type="entry name" value="MGMT"/>
</dbReference>
<feature type="domain" description="Methylguanine DNA methyltransferase ribonuclease-like" evidence="11">
    <location>
        <begin position="6"/>
        <end position="68"/>
    </location>
</feature>
<evidence type="ECO:0000256" key="3">
    <source>
        <dbReference type="ARBA" id="ARBA00011918"/>
    </source>
</evidence>
<dbReference type="GO" id="GO:0003908">
    <property type="term" value="F:methylated-DNA-[protein]-cysteine S-methyltransferase activity"/>
    <property type="evidence" value="ECO:0007669"/>
    <property type="project" value="UniProtKB-EC"/>
</dbReference>
<dbReference type="GO" id="GO:0006281">
    <property type="term" value="P:DNA repair"/>
    <property type="evidence" value="ECO:0007669"/>
    <property type="project" value="UniProtKB-KW"/>
</dbReference>
<evidence type="ECO:0000313" key="12">
    <source>
        <dbReference type="EMBL" id="MPM89161.1"/>
    </source>
</evidence>
<comment type="catalytic activity">
    <reaction evidence="9">
        <text>a 6-O-methyl-2'-deoxyguanosine in DNA + L-cysteinyl-[protein] = S-methyl-L-cysteinyl-[protein] + a 2'-deoxyguanosine in DNA</text>
        <dbReference type="Rhea" id="RHEA:24000"/>
        <dbReference type="Rhea" id="RHEA-COMP:10131"/>
        <dbReference type="Rhea" id="RHEA-COMP:10132"/>
        <dbReference type="Rhea" id="RHEA-COMP:11367"/>
        <dbReference type="Rhea" id="RHEA-COMP:11368"/>
        <dbReference type="ChEBI" id="CHEBI:29950"/>
        <dbReference type="ChEBI" id="CHEBI:82612"/>
        <dbReference type="ChEBI" id="CHEBI:85445"/>
        <dbReference type="ChEBI" id="CHEBI:85448"/>
        <dbReference type="EC" id="2.1.1.63"/>
    </reaction>
</comment>
<dbReference type="NCBIfam" id="TIGR00589">
    <property type="entry name" value="ogt"/>
    <property type="match status" value="1"/>
</dbReference>
<evidence type="ECO:0000256" key="7">
    <source>
        <dbReference type="ARBA" id="ARBA00022763"/>
    </source>
</evidence>
<evidence type="ECO:0000256" key="6">
    <source>
        <dbReference type="ARBA" id="ARBA00022679"/>
    </source>
</evidence>
<dbReference type="HAMAP" id="MF_00772">
    <property type="entry name" value="OGT"/>
    <property type="match status" value="1"/>
</dbReference>
<dbReference type="GO" id="GO:0032259">
    <property type="term" value="P:methylation"/>
    <property type="evidence" value="ECO:0007669"/>
    <property type="project" value="UniProtKB-KW"/>
</dbReference>
<dbReference type="CDD" id="cd06445">
    <property type="entry name" value="ATase"/>
    <property type="match status" value="1"/>
</dbReference>
<dbReference type="FunFam" id="1.10.10.10:FF:000214">
    <property type="entry name" value="Methylated-DNA--protein-cysteine methyltransferase"/>
    <property type="match status" value="1"/>
</dbReference>
<evidence type="ECO:0000256" key="5">
    <source>
        <dbReference type="ARBA" id="ARBA00022603"/>
    </source>
</evidence>
<keyword evidence="8" id="KW-0234">DNA repair</keyword>
<evidence type="ECO:0000256" key="9">
    <source>
        <dbReference type="ARBA" id="ARBA00049348"/>
    </source>
</evidence>
<comment type="similarity">
    <text evidence="2">Belongs to the MGMT family.</text>
</comment>
<dbReference type="SUPFAM" id="SSF53155">
    <property type="entry name" value="Methylated DNA-protein cysteine methyltransferase domain"/>
    <property type="match status" value="1"/>
</dbReference>
<evidence type="ECO:0000256" key="4">
    <source>
        <dbReference type="ARBA" id="ARBA00022490"/>
    </source>
</evidence>
<evidence type="ECO:0000259" key="11">
    <source>
        <dbReference type="Pfam" id="PF02870"/>
    </source>
</evidence>
<keyword evidence="7" id="KW-0227">DNA damage</keyword>
<dbReference type="EC" id="2.1.1.63" evidence="3"/>
<dbReference type="InterPro" id="IPR001497">
    <property type="entry name" value="MethylDNA_cys_MeTrfase_AS"/>
</dbReference>
<reference evidence="12" key="1">
    <citation type="submission" date="2019-08" db="EMBL/GenBank/DDBJ databases">
        <authorList>
            <person name="Kucharzyk K."/>
            <person name="Murdoch R.W."/>
            <person name="Higgins S."/>
            <person name="Loffler F."/>
        </authorList>
    </citation>
    <scope>NUCLEOTIDE SEQUENCE</scope>
</reference>
<comment type="caution">
    <text evidence="12">The sequence shown here is derived from an EMBL/GenBank/DDBJ whole genome shotgun (WGS) entry which is preliminary data.</text>
</comment>
<comment type="catalytic activity">
    <reaction evidence="1">
        <text>a 4-O-methyl-thymidine in DNA + L-cysteinyl-[protein] = a thymidine in DNA + S-methyl-L-cysteinyl-[protein]</text>
        <dbReference type="Rhea" id="RHEA:53428"/>
        <dbReference type="Rhea" id="RHEA-COMP:10131"/>
        <dbReference type="Rhea" id="RHEA-COMP:10132"/>
        <dbReference type="Rhea" id="RHEA-COMP:13555"/>
        <dbReference type="Rhea" id="RHEA-COMP:13556"/>
        <dbReference type="ChEBI" id="CHEBI:29950"/>
        <dbReference type="ChEBI" id="CHEBI:82612"/>
        <dbReference type="ChEBI" id="CHEBI:137386"/>
        <dbReference type="ChEBI" id="CHEBI:137387"/>
        <dbReference type="EC" id="2.1.1.63"/>
    </reaction>
</comment>
<dbReference type="InterPro" id="IPR036631">
    <property type="entry name" value="MGMT_N_sf"/>
</dbReference>
<evidence type="ECO:0000259" key="10">
    <source>
        <dbReference type="Pfam" id="PF01035"/>
    </source>
</evidence>
<dbReference type="Gene3D" id="1.10.10.10">
    <property type="entry name" value="Winged helix-like DNA-binding domain superfamily/Winged helix DNA-binding domain"/>
    <property type="match status" value="1"/>
</dbReference>
<feature type="domain" description="Methylated-DNA-[protein]-cysteine S-methyltransferase DNA binding" evidence="10">
    <location>
        <begin position="72"/>
        <end position="151"/>
    </location>
</feature>
<dbReference type="AlphaFoldDB" id="A0A645DIT5"/>
<dbReference type="Pfam" id="PF01035">
    <property type="entry name" value="DNA_binding_1"/>
    <property type="match status" value="1"/>
</dbReference>
<dbReference type="Gene3D" id="3.30.160.70">
    <property type="entry name" value="Methylated DNA-protein cysteine methyltransferase domain"/>
    <property type="match status" value="1"/>
</dbReference>
<organism evidence="12">
    <name type="scientific">bioreactor metagenome</name>
    <dbReference type="NCBI Taxonomy" id="1076179"/>
    <lineage>
        <taxon>unclassified sequences</taxon>
        <taxon>metagenomes</taxon>
        <taxon>ecological metagenomes</taxon>
    </lineage>
</organism>
<dbReference type="EMBL" id="VSSQ01036640">
    <property type="protein sequence ID" value="MPM89161.1"/>
    <property type="molecule type" value="Genomic_DNA"/>
</dbReference>
<gene>
    <name evidence="12" type="primary">ogt_42</name>
    <name evidence="12" type="ORF">SDC9_136269</name>
</gene>
<dbReference type="SUPFAM" id="SSF46767">
    <property type="entry name" value="Methylated DNA-protein cysteine methyltransferase, C-terminal domain"/>
    <property type="match status" value="1"/>
</dbReference>
<dbReference type="PROSITE" id="PS00374">
    <property type="entry name" value="MGMT"/>
    <property type="match status" value="1"/>
</dbReference>
<dbReference type="Pfam" id="PF02870">
    <property type="entry name" value="Methyltransf_1N"/>
    <property type="match status" value="1"/>
</dbReference>
<evidence type="ECO:0000256" key="8">
    <source>
        <dbReference type="ARBA" id="ARBA00023204"/>
    </source>
</evidence>
<keyword evidence="4" id="KW-0963">Cytoplasm</keyword>
<dbReference type="PANTHER" id="PTHR10815">
    <property type="entry name" value="METHYLATED-DNA--PROTEIN-CYSTEINE METHYLTRANSFERASE"/>
    <property type="match status" value="1"/>
</dbReference>
<dbReference type="InterPro" id="IPR036217">
    <property type="entry name" value="MethylDNA_cys_MeTrfase_DNAb"/>
</dbReference>
<keyword evidence="5 12" id="KW-0489">Methyltransferase</keyword>
<keyword evidence="6 12" id="KW-0808">Transferase</keyword>
<name>A0A645DIT5_9ZZZZ</name>
<dbReference type="InterPro" id="IPR036388">
    <property type="entry name" value="WH-like_DNA-bd_sf"/>
</dbReference>
<proteinExistence type="inferred from homology"/>
<protein>
    <recommendedName>
        <fullName evidence="3">methylated-DNA--[protein]-cysteine S-methyltransferase</fullName>
        <ecNumber evidence="3">2.1.1.63</ecNumber>
    </recommendedName>
</protein>
<dbReference type="PANTHER" id="PTHR10815:SF5">
    <property type="entry name" value="METHYLATED-DNA--PROTEIN-CYSTEINE METHYLTRANSFERASE"/>
    <property type="match status" value="1"/>
</dbReference>
<evidence type="ECO:0000256" key="2">
    <source>
        <dbReference type="ARBA" id="ARBA00008711"/>
    </source>
</evidence>